<protein>
    <submittedName>
        <fullName evidence="9">Cytochrome c biogenesis protein</fullName>
    </submittedName>
</protein>
<dbReference type="HOGENOM" id="CLU_053225_3_0_11"/>
<dbReference type="OrthoDB" id="4332145at2"/>
<accession>H5XJ58</accession>
<keyword evidence="3 7" id="KW-0812">Transmembrane</keyword>
<feature type="transmembrane region" description="Helical" evidence="7">
    <location>
        <begin position="75"/>
        <end position="97"/>
    </location>
</feature>
<dbReference type="eggNOG" id="COG0785">
    <property type="taxonomic scope" value="Bacteria"/>
</dbReference>
<evidence type="ECO:0000256" key="4">
    <source>
        <dbReference type="ARBA" id="ARBA00022989"/>
    </source>
</evidence>
<evidence type="ECO:0000256" key="2">
    <source>
        <dbReference type="ARBA" id="ARBA00006143"/>
    </source>
</evidence>
<dbReference type="GO" id="GO:0016020">
    <property type="term" value="C:membrane"/>
    <property type="evidence" value="ECO:0007669"/>
    <property type="project" value="UniProtKB-SubCell"/>
</dbReference>
<sequence length="294" mass="30384">MIEVGLLGAFLGGVLSLLSPCSALLLPSFFAYAFDRLGTLARRTAVFYAGLLVVLVPLGAGVGAIGALLTRYRGIATMVGGTVLVLLGIAMALGLGFGSAAAQRATARIRISSNTSVFALGTVYALAGFCSGPLLGSVLTVSAAGGDPVYGGTLMALYALGMATPLFVLALAWDRFDLGRKSWLRGRPVRIGPLATHSTSLVSGLLFIGVGLLFLLTDGTANLGGLTSVDTQFSLQVWLQERVSAVSNAAVLLGVVLAAILVLVARLVRARRRQRSSCSNPRSRGSSAKSDSRR</sequence>
<feature type="transmembrane region" description="Helical" evidence="7">
    <location>
        <begin position="46"/>
        <end position="69"/>
    </location>
</feature>
<evidence type="ECO:0000256" key="7">
    <source>
        <dbReference type="SAM" id="Phobius"/>
    </source>
</evidence>
<keyword evidence="10" id="KW-1185">Reference proteome</keyword>
<dbReference type="STRING" id="882082.SaccyDRAFT_2992"/>
<feature type="transmembrane region" description="Helical" evidence="7">
    <location>
        <begin position="155"/>
        <end position="173"/>
    </location>
</feature>
<name>H5XJ58_9PSEU</name>
<feature type="region of interest" description="Disordered" evidence="6">
    <location>
        <begin position="275"/>
        <end position="294"/>
    </location>
</feature>
<evidence type="ECO:0000256" key="6">
    <source>
        <dbReference type="SAM" id="MobiDB-lite"/>
    </source>
</evidence>
<feature type="domain" description="Cytochrome C biogenesis protein transmembrane" evidence="8">
    <location>
        <begin position="6"/>
        <end position="175"/>
    </location>
</feature>
<dbReference type="InterPro" id="IPR003834">
    <property type="entry name" value="Cyt_c_assmbl_TM_dom"/>
</dbReference>
<evidence type="ECO:0000313" key="9">
    <source>
        <dbReference type="EMBL" id="EHR61834.1"/>
    </source>
</evidence>
<evidence type="ECO:0000256" key="1">
    <source>
        <dbReference type="ARBA" id="ARBA00004141"/>
    </source>
</evidence>
<dbReference type="AlphaFoldDB" id="H5XJ58"/>
<feature type="compositionally biased region" description="Low complexity" evidence="6">
    <location>
        <begin position="276"/>
        <end position="287"/>
    </location>
</feature>
<feature type="transmembrane region" description="Helical" evidence="7">
    <location>
        <begin position="194"/>
        <end position="216"/>
    </location>
</feature>
<dbReference type="PANTHER" id="PTHR31272:SF4">
    <property type="entry name" value="CYTOCHROME C-TYPE BIOGENESIS PROTEIN HI_1454-RELATED"/>
    <property type="match status" value="1"/>
</dbReference>
<reference evidence="9 10" key="1">
    <citation type="submission" date="2011-11" db="EMBL/GenBank/DDBJ databases">
        <title>The Noncontiguous Finished sequence of Saccharomonospora cyanea NA-134.</title>
        <authorList>
            <consortium name="US DOE Joint Genome Institute"/>
            <person name="Lucas S."/>
            <person name="Han J."/>
            <person name="Lapidus A."/>
            <person name="Cheng J.-F."/>
            <person name="Goodwin L."/>
            <person name="Pitluck S."/>
            <person name="Peters L."/>
            <person name="Ovchinnikova G."/>
            <person name="Lu M."/>
            <person name="Detter J.C."/>
            <person name="Han C."/>
            <person name="Tapia R."/>
            <person name="Land M."/>
            <person name="Hauser L."/>
            <person name="Kyrpides N."/>
            <person name="Ivanova N."/>
            <person name="Pagani I."/>
            <person name="Brambilla E.-M."/>
            <person name="Klenk H.-P."/>
            <person name="Woyke T."/>
        </authorList>
    </citation>
    <scope>NUCLEOTIDE SEQUENCE [LARGE SCALE GENOMIC DNA]</scope>
    <source>
        <strain evidence="9 10">NA-134</strain>
    </source>
</reference>
<dbReference type="EMBL" id="CM001440">
    <property type="protein sequence ID" value="EHR61834.1"/>
    <property type="molecule type" value="Genomic_DNA"/>
</dbReference>
<gene>
    <name evidence="9" type="ORF">SaccyDRAFT_2992</name>
</gene>
<dbReference type="Proteomes" id="UP000002791">
    <property type="component" value="Chromosome"/>
</dbReference>
<keyword evidence="4 7" id="KW-1133">Transmembrane helix</keyword>
<dbReference type="PANTHER" id="PTHR31272">
    <property type="entry name" value="CYTOCHROME C-TYPE BIOGENESIS PROTEIN HI_1454-RELATED"/>
    <property type="match status" value="1"/>
</dbReference>
<dbReference type="InterPro" id="IPR051790">
    <property type="entry name" value="Cytochrome_c-biogenesis_DsbD"/>
</dbReference>
<proteinExistence type="inferred from homology"/>
<keyword evidence="5 7" id="KW-0472">Membrane</keyword>
<evidence type="ECO:0000256" key="5">
    <source>
        <dbReference type="ARBA" id="ARBA00023136"/>
    </source>
</evidence>
<comment type="similarity">
    <text evidence="2">Belongs to the DsbD family.</text>
</comment>
<comment type="subcellular location">
    <subcellularLocation>
        <location evidence="1">Membrane</location>
        <topology evidence="1">Multi-pass membrane protein</topology>
    </subcellularLocation>
</comment>
<feature type="transmembrane region" description="Helical" evidence="7">
    <location>
        <begin position="6"/>
        <end position="34"/>
    </location>
</feature>
<evidence type="ECO:0000259" key="8">
    <source>
        <dbReference type="Pfam" id="PF02683"/>
    </source>
</evidence>
<evidence type="ECO:0000256" key="3">
    <source>
        <dbReference type="ARBA" id="ARBA00022692"/>
    </source>
</evidence>
<dbReference type="RefSeq" id="WP_005457205.1">
    <property type="nucleotide sequence ID" value="NZ_CM001440.1"/>
</dbReference>
<feature type="transmembrane region" description="Helical" evidence="7">
    <location>
        <begin position="117"/>
        <end position="135"/>
    </location>
</feature>
<dbReference type="Pfam" id="PF02683">
    <property type="entry name" value="DsbD_TM"/>
    <property type="match status" value="1"/>
</dbReference>
<organism evidence="9 10">
    <name type="scientific">Saccharomonospora cyanea NA-134</name>
    <dbReference type="NCBI Taxonomy" id="882082"/>
    <lineage>
        <taxon>Bacteria</taxon>
        <taxon>Bacillati</taxon>
        <taxon>Actinomycetota</taxon>
        <taxon>Actinomycetes</taxon>
        <taxon>Pseudonocardiales</taxon>
        <taxon>Pseudonocardiaceae</taxon>
        <taxon>Saccharomonospora</taxon>
    </lineage>
</organism>
<evidence type="ECO:0000313" key="10">
    <source>
        <dbReference type="Proteomes" id="UP000002791"/>
    </source>
</evidence>
<feature type="transmembrane region" description="Helical" evidence="7">
    <location>
        <begin position="245"/>
        <end position="268"/>
    </location>
</feature>
<dbReference type="GO" id="GO:0017004">
    <property type="term" value="P:cytochrome complex assembly"/>
    <property type="evidence" value="ECO:0007669"/>
    <property type="project" value="InterPro"/>
</dbReference>